<name>A0A921GML6_9MICO</name>
<comment type="caution">
    <text evidence="2">The sequence shown here is derived from an EMBL/GenBank/DDBJ whole genome shotgun (WGS) entry which is preliminary data.</text>
</comment>
<evidence type="ECO:0000256" key="1">
    <source>
        <dbReference type="SAM" id="MobiDB-lite"/>
    </source>
</evidence>
<accession>A0A921GML6</accession>
<organism evidence="2 3">
    <name type="scientific">Brachybacterium paraconglomeratum</name>
    <dbReference type="NCBI Taxonomy" id="173362"/>
    <lineage>
        <taxon>Bacteria</taxon>
        <taxon>Bacillati</taxon>
        <taxon>Actinomycetota</taxon>
        <taxon>Actinomycetes</taxon>
        <taxon>Micrococcales</taxon>
        <taxon>Dermabacteraceae</taxon>
        <taxon>Brachybacterium</taxon>
    </lineage>
</organism>
<feature type="region of interest" description="Disordered" evidence="1">
    <location>
        <begin position="1"/>
        <end position="20"/>
    </location>
</feature>
<sequence length="108" mass="11968">MQTMPCGGEPSTCSPTPDGFLGEPEYDAGVALRDHQQLLDDLERRDPGAARRRHAALVARTAQRLALDPDRITAWAHLERVTTGIHLRSLGWASEGESWLRTARLLLL</sequence>
<evidence type="ECO:0000313" key="2">
    <source>
        <dbReference type="EMBL" id="HJF49152.1"/>
    </source>
</evidence>
<proteinExistence type="predicted"/>
<dbReference type="Proteomes" id="UP000775129">
    <property type="component" value="Unassembled WGS sequence"/>
</dbReference>
<reference evidence="2" key="2">
    <citation type="submission" date="2021-09" db="EMBL/GenBank/DDBJ databases">
        <authorList>
            <person name="Gilroy R."/>
        </authorList>
    </citation>
    <scope>NUCLEOTIDE SEQUENCE</scope>
    <source>
        <strain evidence="2">1647</strain>
    </source>
</reference>
<protein>
    <submittedName>
        <fullName evidence="2">Uncharacterized protein</fullName>
    </submittedName>
</protein>
<reference evidence="2" key="1">
    <citation type="journal article" date="2021" name="PeerJ">
        <title>Extensive microbial diversity within the chicken gut microbiome revealed by metagenomics and culture.</title>
        <authorList>
            <person name="Gilroy R."/>
            <person name="Ravi A."/>
            <person name="Getino M."/>
            <person name="Pursley I."/>
            <person name="Horton D.L."/>
            <person name="Alikhan N.F."/>
            <person name="Baker D."/>
            <person name="Gharbi K."/>
            <person name="Hall N."/>
            <person name="Watson M."/>
            <person name="Adriaenssens E.M."/>
            <person name="Foster-Nyarko E."/>
            <person name="Jarju S."/>
            <person name="Secka A."/>
            <person name="Antonio M."/>
            <person name="Oren A."/>
            <person name="Chaudhuri R.R."/>
            <person name="La Ragione R."/>
            <person name="Hildebrand F."/>
            <person name="Pallen M.J."/>
        </authorList>
    </citation>
    <scope>NUCLEOTIDE SEQUENCE</scope>
    <source>
        <strain evidence="2">1647</strain>
    </source>
</reference>
<dbReference type="EMBL" id="DYWO01000153">
    <property type="protein sequence ID" value="HJF49152.1"/>
    <property type="molecule type" value="Genomic_DNA"/>
</dbReference>
<gene>
    <name evidence="2" type="ORF">K8W24_05035</name>
</gene>
<evidence type="ECO:0000313" key="3">
    <source>
        <dbReference type="Proteomes" id="UP000775129"/>
    </source>
</evidence>
<dbReference type="AlphaFoldDB" id="A0A921GML6"/>